<dbReference type="InterPro" id="IPR012547">
    <property type="entry name" value="PDDEXK_9"/>
</dbReference>
<reference evidence="4" key="1">
    <citation type="submission" date="2021-06" db="EMBL/GenBank/DDBJ databases">
        <authorList>
            <person name="Kallberg Y."/>
            <person name="Tangrot J."/>
            <person name="Rosling A."/>
        </authorList>
    </citation>
    <scope>NUCLEOTIDE SEQUENCE</scope>
    <source>
        <strain evidence="4">AZ414A</strain>
    </source>
</reference>
<evidence type="ECO:0000259" key="3">
    <source>
        <dbReference type="Pfam" id="PF09820"/>
    </source>
</evidence>
<evidence type="ECO:0000313" key="4">
    <source>
        <dbReference type="EMBL" id="CAG8600859.1"/>
    </source>
</evidence>
<dbReference type="EMBL" id="CAJVPK010001873">
    <property type="protein sequence ID" value="CAG8600859.1"/>
    <property type="molecule type" value="Genomic_DNA"/>
</dbReference>
<dbReference type="OrthoDB" id="5584915at2759"/>
<name>A0A9N9GGJ4_9GLOM</name>
<comment type="caution">
    <text evidence="4">The sequence shown here is derived from an EMBL/GenBank/DDBJ whole genome shotgun (WGS) entry which is preliminary data.</text>
</comment>
<gene>
    <name evidence="4" type="ORF">DEBURN_LOCUS9511</name>
</gene>
<feature type="coiled-coil region" evidence="1">
    <location>
        <begin position="595"/>
        <end position="668"/>
    </location>
</feature>
<dbReference type="AlphaFoldDB" id="A0A9N9GGJ4"/>
<organism evidence="4 5">
    <name type="scientific">Diversispora eburnea</name>
    <dbReference type="NCBI Taxonomy" id="1213867"/>
    <lineage>
        <taxon>Eukaryota</taxon>
        <taxon>Fungi</taxon>
        <taxon>Fungi incertae sedis</taxon>
        <taxon>Mucoromycota</taxon>
        <taxon>Glomeromycotina</taxon>
        <taxon>Glomeromycetes</taxon>
        <taxon>Diversisporales</taxon>
        <taxon>Diversisporaceae</taxon>
        <taxon>Diversispora</taxon>
    </lineage>
</organism>
<dbReference type="PANTHER" id="PTHR34825:SF1">
    <property type="entry name" value="AAA-ATPASE-LIKE DOMAIN-CONTAINING PROTEIN"/>
    <property type="match status" value="1"/>
</dbReference>
<protein>
    <submittedName>
        <fullName evidence="4">2893_t:CDS:1</fullName>
    </submittedName>
</protein>
<dbReference type="Proteomes" id="UP000789706">
    <property type="component" value="Unassembled WGS sequence"/>
</dbReference>
<proteinExistence type="predicted"/>
<accession>A0A9N9GGJ4</accession>
<dbReference type="Pfam" id="PF08011">
    <property type="entry name" value="PDDEXK_9"/>
    <property type="match status" value="1"/>
</dbReference>
<evidence type="ECO:0000313" key="5">
    <source>
        <dbReference type="Proteomes" id="UP000789706"/>
    </source>
</evidence>
<feature type="compositionally biased region" description="Polar residues" evidence="2">
    <location>
        <begin position="707"/>
        <end position="723"/>
    </location>
</feature>
<dbReference type="Pfam" id="PF09820">
    <property type="entry name" value="AAA-ATPase_like"/>
    <property type="match status" value="1"/>
</dbReference>
<dbReference type="PANTHER" id="PTHR34825">
    <property type="entry name" value="CONSERVED PROTEIN, WITH A WEAK D-GALACTARATE DEHYDRATASE/ALTRONATE HYDROLASE DOMAIN"/>
    <property type="match status" value="1"/>
</dbReference>
<sequence length="855" mass="98373">MEDQGVVMLGSNFEPYTKNLNNARVAFGASVIVGDDNFQNIISSRLTFVDKSMLVKEFIESSDFVSLILRPRRFGKSTNLSMLKHFFKIPYSQEENDVSGRLFENLKISAEKEIMQKHFMQYPTIHISLKDLNTGTWDKMIAKLKILVANIYGEHDYLINNLRPYEQKVYQQILSRTCDESELEFSLRELSMYLRRHYKKKCIVLIDEYDSPMERAYNKGYYEVANDFFKGMFSSLLKSNSENVAKAMLVGVLRIAKSGFLSGLNNITIYPFHKERRSPIYLDKFGFTSDEVELLLPLCEDLKINDVQKWYDGYIAGGTIHLYNPWSIIGLLSDGILKTYWTDTGSTQTLEKCLWKASSSFKESVEKLLKGENITNVKIQDDLRYSHLDQYQDLAIWTLLYYAGYLTMNSEKHLVIPNEEIRSEWHKWVINVPFFTQGQTITSMLDNLLHGNLDLFSKEFENMIVDTLSYYEVGGSKSGKKAEYVYHAFCLGMFANARDRGFIVRSNREDGFGRYDVKIVPKSGVDETAIIIEFKVVHDEKSLHDTAQEGLLQIEEKRYRVGLEENVKKLLEIGIAFEGKKACVLGHLLHRTDEVDSLKLENTRLMARIAELEQIVKEKSTLEAELKQIIEENAEKTKLRDAELNARITKLERSAKLEQKQNNRLENGDNSSENHVCGAGRFAPNMHDPVINQCIDTNSKSLEDNTLEQTENRPTVSETILSKNDQDGNLCDMKTVPLGNDRDVNLSCGTKTISSENDQTEISELEQDIECDKNEIVKQAQHLSYLFKTAIKSRRQEILNWYCYSLEFKNSVHTITTDEYKIIEEVKSLSEIETKDTKEKTLFVPQVNVQSTPSK</sequence>
<keyword evidence="1" id="KW-0175">Coiled coil</keyword>
<keyword evidence="5" id="KW-1185">Reference proteome</keyword>
<evidence type="ECO:0000256" key="2">
    <source>
        <dbReference type="SAM" id="MobiDB-lite"/>
    </source>
</evidence>
<feature type="domain" description="AAA-ATPase-like" evidence="3">
    <location>
        <begin position="34"/>
        <end position="259"/>
    </location>
</feature>
<evidence type="ECO:0000256" key="1">
    <source>
        <dbReference type="SAM" id="Coils"/>
    </source>
</evidence>
<dbReference type="InterPro" id="IPR018631">
    <property type="entry name" value="AAA-ATPase-like_dom"/>
</dbReference>
<feature type="region of interest" description="Disordered" evidence="2">
    <location>
        <begin position="705"/>
        <end position="724"/>
    </location>
</feature>